<keyword evidence="7 9" id="KW-0472">Membrane</keyword>
<keyword evidence="4 8" id="KW-0863">Zinc-finger</keyword>
<evidence type="ECO:0000256" key="7">
    <source>
        <dbReference type="ARBA" id="ARBA00023136"/>
    </source>
</evidence>
<reference evidence="11 12" key="1">
    <citation type="submission" date="2009-12" db="EMBL/GenBank/DDBJ databases">
        <title>The Genome Sequence of Anolis carolinensis (Green Anole Lizard).</title>
        <authorList>
            <consortium name="The Genome Sequencing Platform"/>
            <person name="Di Palma F."/>
            <person name="Alfoldi J."/>
            <person name="Heiman D."/>
            <person name="Young S."/>
            <person name="Grabherr M."/>
            <person name="Johnson J."/>
            <person name="Lander E.S."/>
            <person name="Lindblad-Toh K."/>
        </authorList>
    </citation>
    <scope>NUCLEOTIDE SEQUENCE [LARGE SCALE GENOMIC DNA]</scope>
    <source>
        <strain evidence="11 12">JBL SC #1</strain>
    </source>
</reference>
<dbReference type="InterPro" id="IPR051834">
    <property type="entry name" value="RING_finger_E3_ligase"/>
</dbReference>
<keyword evidence="6 9" id="KW-1133">Transmembrane helix</keyword>
<dbReference type="SMART" id="SM00184">
    <property type="entry name" value="RING"/>
    <property type="match status" value="1"/>
</dbReference>
<dbReference type="Pfam" id="PF13639">
    <property type="entry name" value="zf-RING_2"/>
    <property type="match status" value="1"/>
</dbReference>
<evidence type="ECO:0000256" key="1">
    <source>
        <dbReference type="ARBA" id="ARBA00004370"/>
    </source>
</evidence>
<keyword evidence="3" id="KW-0479">Metal-binding</keyword>
<dbReference type="Ensembl" id="ENSACAT00000054757.1">
    <property type="protein sequence ID" value="ENSACAP00000029571.1"/>
    <property type="gene ID" value="ENSACAG00000037678.1"/>
</dbReference>
<evidence type="ECO:0000313" key="11">
    <source>
        <dbReference type="Ensembl" id="ENSACAP00000029571.1"/>
    </source>
</evidence>
<dbReference type="GO" id="GO:0016020">
    <property type="term" value="C:membrane"/>
    <property type="evidence" value="ECO:0007669"/>
    <property type="project" value="UniProtKB-SubCell"/>
</dbReference>
<feature type="domain" description="RING-type" evidence="10">
    <location>
        <begin position="109"/>
        <end position="149"/>
    </location>
</feature>
<feature type="transmembrane region" description="Helical" evidence="9">
    <location>
        <begin position="52"/>
        <end position="70"/>
    </location>
</feature>
<reference evidence="11" key="3">
    <citation type="submission" date="2025-09" db="UniProtKB">
        <authorList>
            <consortium name="Ensembl"/>
        </authorList>
    </citation>
    <scope>IDENTIFICATION</scope>
</reference>
<dbReference type="GeneTree" id="ENSGT00940000163382"/>
<evidence type="ECO:0000259" key="10">
    <source>
        <dbReference type="PROSITE" id="PS50089"/>
    </source>
</evidence>
<dbReference type="InParanoid" id="A0A803T2Y1"/>
<evidence type="ECO:0000256" key="2">
    <source>
        <dbReference type="ARBA" id="ARBA00022692"/>
    </source>
</evidence>
<dbReference type="AlphaFoldDB" id="A0A803T2Y1"/>
<dbReference type="InterPro" id="IPR001841">
    <property type="entry name" value="Znf_RING"/>
</dbReference>
<keyword evidence="5" id="KW-0862">Zinc</keyword>
<evidence type="ECO:0000256" key="3">
    <source>
        <dbReference type="ARBA" id="ARBA00022723"/>
    </source>
</evidence>
<name>A0A803T2Y1_ANOCA</name>
<dbReference type="PANTHER" id="PTHR45931">
    <property type="entry name" value="SI:CH211-59O9.10"/>
    <property type="match status" value="1"/>
</dbReference>
<proteinExistence type="predicted"/>
<dbReference type="PROSITE" id="PS50089">
    <property type="entry name" value="ZF_RING_2"/>
    <property type="match status" value="1"/>
</dbReference>
<evidence type="ECO:0000256" key="9">
    <source>
        <dbReference type="SAM" id="Phobius"/>
    </source>
</evidence>
<dbReference type="SUPFAM" id="SSF57850">
    <property type="entry name" value="RING/U-box"/>
    <property type="match status" value="1"/>
</dbReference>
<comment type="subcellular location">
    <subcellularLocation>
        <location evidence="1">Membrane</location>
    </subcellularLocation>
</comment>
<dbReference type="PANTHER" id="PTHR45931:SF3">
    <property type="entry name" value="RING ZINC FINGER-CONTAINING PROTEIN"/>
    <property type="match status" value="1"/>
</dbReference>
<reference evidence="11" key="2">
    <citation type="submission" date="2025-08" db="UniProtKB">
        <authorList>
            <consortium name="Ensembl"/>
        </authorList>
    </citation>
    <scope>IDENTIFICATION</scope>
</reference>
<keyword evidence="2 9" id="KW-0812">Transmembrane</keyword>
<evidence type="ECO:0000256" key="6">
    <source>
        <dbReference type="ARBA" id="ARBA00022989"/>
    </source>
</evidence>
<keyword evidence="12" id="KW-1185">Reference proteome</keyword>
<evidence type="ECO:0000256" key="5">
    <source>
        <dbReference type="ARBA" id="ARBA00022833"/>
    </source>
</evidence>
<dbReference type="GO" id="GO:0008270">
    <property type="term" value="F:zinc ion binding"/>
    <property type="evidence" value="ECO:0007669"/>
    <property type="project" value="UniProtKB-KW"/>
</dbReference>
<dbReference type="InterPro" id="IPR013083">
    <property type="entry name" value="Znf_RING/FYVE/PHD"/>
</dbReference>
<evidence type="ECO:0000256" key="8">
    <source>
        <dbReference type="PROSITE-ProRule" id="PRU00175"/>
    </source>
</evidence>
<evidence type="ECO:0000256" key="4">
    <source>
        <dbReference type="ARBA" id="ARBA00022771"/>
    </source>
</evidence>
<dbReference type="Proteomes" id="UP000001646">
    <property type="component" value="Chromosome 5"/>
</dbReference>
<organism evidence="11 12">
    <name type="scientific">Anolis carolinensis</name>
    <name type="common">Green anole</name>
    <name type="synonym">American chameleon</name>
    <dbReference type="NCBI Taxonomy" id="28377"/>
    <lineage>
        <taxon>Eukaryota</taxon>
        <taxon>Metazoa</taxon>
        <taxon>Chordata</taxon>
        <taxon>Craniata</taxon>
        <taxon>Vertebrata</taxon>
        <taxon>Euteleostomi</taxon>
        <taxon>Lepidosauria</taxon>
        <taxon>Squamata</taxon>
        <taxon>Bifurcata</taxon>
        <taxon>Unidentata</taxon>
        <taxon>Episquamata</taxon>
        <taxon>Toxicofera</taxon>
        <taxon>Iguania</taxon>
        <taxon>Dactyloidae</taxon>
        <taxon>Anolis</taxon>
    </lineage>
</organism>
<dbReference type="FunFam" id="3.30.40.10:FF:000009">
    <property type="entry name" value="E3 ubiquitin-protein ligase RNF130"/>
    <property type="match status" value="1"/>
</dbReference>
<dbReference type="Gene3D" id="3.30.40.10">
    <property type="entry name" value="Zinc/RING finger domain, C3HC4 (zinc finger)"/>
    <property type="match status" value="1"/>
</dbReference>
<protein>
    <recommendedName>
        <fullName evidence="10">RING-type domain-containing protein</fullName>
    </recommendedName>
</protein>
<sequence>MFVLVLDTGFQQLLAVWFCLFSGKQDVRLIQKRIRVIAVTKVRHEQSFWKNYLFYALILQCFGYILLVIAERYDKPRTQISKTQLWQAVHSLELRKLKKGEFDLAEETCVVCLETYKPRDVVRILTCRHIFHKRCIDRWLLKRRICPICIRPIIQNKKEGI</sequence>
<accession>A0A803T2Y1</accession>
<evidence type="ECO:0000313" key="12">
    <source>
        <dbReference type="Proteomes" id="UP000001646"/>
    </source>
</evidence>